<evidence type="ECO:0000259" key="2">
    <source>
        <dbReference type="PROSITE" id="PS50234"/>
    </source>
</evidence>
<protein>
    <recommendedName>
        <fullName evidence="2">VWFA domain-containing protein</fullName>
    </recommendedName>
</protein>
<organism evidence="3 4">
    <name type="scientific">Symbiodinium necroappetens</name>
    <dbReference type="NCBI Taxonomy" id="1628268"/>
    <lineage>
        <taxon>Eukaryota</taxon>
        <taxon>Sar</taxon>
        <taxon>Alveolata</taxon>
        <taxon>Dinophyceae</taxon>
        <taxon>Suessiales</taxon>
        <taxon>Symbiodiniaceae</taxon>
        <taxon>Symbiodinium</taxon>
    </lineage>
</organism>
<dbReference type="Pfam" id="PF13519">
    <property type="entry name" value="VWA_2"/>
    <property type="match status" value="1"/>
</dbReference>
<feature type="compositionally biased region" description="Basic and acidic residues" evidence="1">
    <location>
        <begin position="10"/>
        <end position="22"/>
    </location>
</feature>
<gene>
    <name evidence="3" type="ORF">SNEC2469_LOCUS809</name>
</gene>
<proteinExistence type="predicted"/>
<dbReference type="InterPro" id="IPR002035">
    <property type="entry name" value="VWF_A"/>
</dbReference>
<name>A0A812IUU1_9DINO</name>
<feature type="domain" description="VWFA" evidence="2">
    <location>
        <begin position="257"/>
        <end position="430"/>
    </location>
</feature>
<sequence>MPHAKSRTFKRSERDGGRKLEHQPAPCTASVRHETVCPHGFAPLPSMRHFATTHHSSEPSIARERLLTSCSTLRLLDARTSPTAKGKPPVQEFAHSLPYELDVEFTLPRWLMPDQSTRVFFVALDMNLIKKHNLSPLSVWKGASIAERFMCVRPIERLDLKKAQQTLHGIPVKPCVLSGGKARILMLVVEQPKYIKPPEWSLLGLLSVALDRSPLQLSCVMQHSELPFDDAIVCGQLTLEAPTVPSTPGALHRVPLRIVCMLDTSASMSKHQSPVQTALCDMLQWLAPQDQLGIVASSSDTGGVVLELTHMDDEGKQRVVEALAAVQTGEHADVTRGLALALQCMENTSEGPEASAVSAIVLLACGGDALLQDHMDFLLDRCAAVPCSLYTFALASDESMDALPELSLRSKTPFTFLEQAPLLQEALARLVGLLSSVVAQQVEVVLKPRFEVEDILTPFDCYCSGSDPLTWHVKIPDLSVGERRDILVKLAVPATAPMKDGSITLLEASVSSQGYVMAEQSTSLRRNLSGLTAFEAPTENLEVRDHLERLEAGRVLEEAVFDADHFAFEAARGHLQSKRREYGAMVPRTPMLDLLDQELQFADQHLEHLHAGEDWKSCRPRLFEAILMHRLQRSVLSTTLAVVQA</sequence>
<dbReference type="AlphaFoldDB" id="A0A812IUU1"/>
<dbReference type="InterPro" id="IPR051266">
    <property type="entry name" value="CLCR"/>
</dbReference>
<dbReference type="InterPro" id="IPR036465">
    <property type="entry name" value="vWFA_dom_sf"/>
</dbReference>
<evidence type="ECO:0000256" key="1">
    <source>
        <dbReference type="SAM" id="MobiDB-lite"/>
    </source>
</evidence>
<dbReference type="PANTHER" id="PTHR10579:SF43">
    <property type="entry name" value="ZINC FINGER (C3HC4-TYPE RING FINGER) FAMILY PROTEIN"/>
    <property type="match status" value="1"/>
</dbReference>
<accession>A0A812IUU1</accession>
<dbReference type="Proteomes" id="UP000601435">
    <property type="component" value="Unassembled WGS sequence"/>
</dbReference>
<dbReference type="PROSITE" id="PS50234">
    <property type="entry name" value="VWFA"/>
    <property type="match status" value="1"/>
</dbReference>
<reference evidence="3" key="1">
    <citation type="submission" date="2021-02" db="EMBL/GenBank/DDBJ databases">
        <authorList>
            <person name="Dougan E. K."/>
            <person name="Rhodes N."/>
            <person name="Thang M."/>
            <person name="Chan C."/>
        </authorList>
    </citation>
    <scope>NUCLEOTIDE SEQUENCE</scope>
</reference>
<dbReference type="PANTHER" id="PTHR10579">
    <property type="entry name" value="CALCIUM-ACTIVATED CHLORIDE CHANNEL REGULATOR"/>
    <property type="match status" value="1"/>
</dbReference>
<dbReference type="SUPFAM" id="SSF53300">
    <property type="entry name" value="vWA-like"/>
    <property type="match status" value="1"/>
</dbReference>
<dbReference type="Gene3D" id="3.40.50.410">
    <property type="entry name" value="von Willebrand factor, type A domain"/>
    <property type="match status" value="1"/>
</dbReference>
<keyword evidence="4" id="KW-1185">Reference proteome</keyword>
<feature type="region of interest" description="Disordered" evidence="1">
    <location>
        <begin position="1"/>
        <end position="28"/>
    </location>
</feature>
<dbReference type="EMBL" id="CAJNJA010005142">
    <property type="protein sequence ID" value="CAE7184005.1"/>
    <property type="molecule type" value="Genomic_DNA"/>
</dbReference>
<evidence type="ECO:0000313" key="3">
    <source>
        <dbReference type="EMBL" id="CAE7184005.1"/>
    </source>
</evidence>
<evidence type="ECO:0000313" key="4">
    <source>
        <dbReference type="Proteomes" id="UP000601435"/>
    </source>
</evidence>
<dbReference type="OrthoDB" id="299997at2759"/>
<comment type="caution">
    <text evidence="3">The sequence shown here is derived from an EMBL/GenBank/DDBJ whole genome shotgun (WGS) entry which is preliminary data.</text>
</comment>